<organism evidence="1 2">
    <name type="scientific">Camellia lanceoleosa</name>
    <dbReference type="NCBI Taxonomy" id="1840588"/>
    <lineage>
        <taxon>Eukaryota</taxon>
        <taxon>Viridiplantae</taxon>
        <taxon>Streptophyta</taxon>
        <taxon>Embryophyta</taxon>
        <taxon>Tracheophyta</taxon>
        <taxon>Spermatophyta</taxon>
        <taxon>Magnoliopsida</taxon>
        <taxon>eudicotyledons</taxon>
        <taxon>Gunneridae</taxon>
        <taxon>Pentapetalae</taxon>
        <taxon>asterids</taxon>
        <taxon>Ericales</taxon>
        <taxon>Theaceae</taxon>
        <taxon>Camellia</taxon>
    </lineage>
</organism>
<dbReference type="Proteomes" id="UP001060215">
    <property type="component" value="Chromosome 1"/>
</dbReference>
<reference evidence="1 2" key="1">
    <citation type="journal article" date="2022" name="Plant J.">
        <title>Chromosome-level genome of Camellia lanceoleosa provides a valuable resource for understanding genome evolution and self-incompatibility.</title>
        <authorList>
            <person name="Gong W."/>
            <person name="Xiao S."/>
            <person name="Wang L."/>
            <person name="Liao Z."/>
            <person name="Chang Y."/>
            <person name="Mo W."/>
            <person name="Hu G."/>
            <person name="Li W."/>
            <person name="Zhao G."/>
            <person name="Zhu H."/>
            <person name="Hu X."/>
            <person name="Ji K."/>
            <person name="Xiang X."/>
            <person name="Song Q."/>
            <person name="Yuan D."/>
            <person name="Jin S."/>
            <person name="Zhang L."/>
        </authorList>
    </citation>
    <scope>NUCLEOTIDE SEQUENCE [LARGE SCALE GENOMIC DNA]</scope>
    <source>
        <strain evidence="1">SQ_2022a</strain>
    </source>
</reference>
<accession>A0ACC0J5F0</accession>
<sequence>MLFVFRFVKEKTKMSSNRFLFINGVVSPSSDTPTVSTFLESHPGAYTTTRTHNNASLILFWERHLRRLSNSATILFDSNPKLLFKPGNSIDSFSSPFTRSSRWESVIQSLVNESMRKVLPVAMKERKSGEELSITSLVSGNWEKVSEIEDGDEEEEMISRVFDVYVHVGMYVPRLFGIRENGAHLAVVGRGRDVANAKYTDWVRRRKSLEKLRPPSATELLLSNNGDQILEGCVTNVFVVCRKEHNDNSDDARGRGMHDYSTYPFEIQTAPIRDGVLPGVIRQVIIDICLSNGISLREVAPSWSKHESWEEAFITSSLRLLQHVETIQAPSSWKLLESKSWKDVAWEEKQFKEAPGRITAFIQKEIMKKVGVEGYAIA</sequence>
<dbReference type="EMBL" id="CM045758">
    <property type="protein sequence ID" value="KAI8031751.1"/>
    <property type="molecule type" value="Genomic_DNA"/>
</dbReference>
<gene>
    <name evidence="1" type="ORF">LOK49_LG01G03944</name>
</gene>
<protein>
    <submittedName>
        <fullName evidence="1">Uncharacterized protein</fullName>
    </submittedName>
</protein>
<evidence type="ECO:0000313" key="1">
    <source>
        <dbReference type="EMBL" id="KAI8031751.1"/>
    </source>
</evidence>
<comment type="caution">
    <text evidence="1">The sequence shown here is derived from an EMBL/GenBank/DDBJ whole genome shotgun (WGS) entry which is preliminary data.</text>
</comment>
<keyword evidence="2" id="KW-1185">Reference proteome</keyword>
<name>A0ACC0J5F0_9ERIC</name>
<proteinExistence type="predicted"/>
<evidence type="ECO:0000313" key="2">
    <source>
        <dbReference type="Proteomes" id="UP001060215"/>
    </source>
</evidence>